<evidence type="ECO:0000313" key="4">
    <source>
        <dbReference type="Proteomes" id="UP000198287"/>
    </source>
</evidence>
<reference evidence="3 4" key="1">
    <citation type="submission" date="2015-12" db="EMBL/GenBank/DDBJ databases">
        <title>The genome of Folsomia candida.</title>
        <authorList>
            <person name="Faddeeva A."/>
            <person name="Derks M.F."/>
            <person name="Anvar Y."/>
            <person name="Smit S."/>
            <person name="Van Straalen N."/>
            <person name="Roelofs D."/>
        </authorList>
    </citation>
    <scope>NUCLEOTIDE SEQUENCE [LARGE SCALE GENOMIC DNA]</scope>
    <source>
        <strain evidence="3 4">VU population</strain>
        <tissue evidence="3">Whole body</tissue>
    </source>
</reference>
<feature type="region of interest" description="Disordered" evidence="1">
    <location>
        <begin position="84"/>
        <end position="133"/>
    </location>
</feature>
<proteinExistence type="predicted"/>
<protein>
    <recommendedName>
        <fullName evidence="2">DUF4806 domain-containing protein</fullName>
    </recommendedName>
</protein>
<dbReference type="InterPro" id="IPR032071">
    <property type="entry name" value="DUF4806"/>
</dbReference>
<dbReference type="Pfam" id="PF16064">
    <property type="entry name" value="DUF4806"/>
    <property type="match status" value="1"/>
</dbReference>
<feature type="domain" description="DUF4806" evidence="2">
    <location>
        <begin position="265"/>
        <end position="341"/>
    </location>
</feature>
<gene>
    <name evidence="3" type="ORF">Fcan01_27648</name>
</gene>
<keyword evidence="4" id="KW-1185">Reference proteome</keyword>
<dbReference type="Proteomes" id="UP000198287">
    <property type="component" value="Unassembled WGS sequence"/>
</dbReference>
<comment type="caution">
    <text evidence="3">The sequence shown here is derived from an EMBL/GenBank/DDBJ whole genome shotgun (WGS) entry which is preliminary data.</text>
</comment>
<evidence type="ECO:0000313" key="3">
    <source>
        <dbReference type="EMBL" id="OXA37587.1"/>
    </source>
</evidence>
<dbReference type="AlphaFoldDB" id="A0A226CYN2"/>
<organism evidence="3 4">
    <name type="scientific">Folsomia candida</name>
    <name type="common">Springtail</name>
    <dbReference type="NCBI Taxonomy" id="158441"/>
    <lineage>
        <taxon>Eukaryota</taxon>
        <taxon>Metazoa</taxon>
        <taxon>Ecdysozoa</taxon>
        <taxon>Arthropoda</taxon>
        <taxon>Hexapoda</taxon>
        <taxon>Collembola</taxon>
        <taxon>Entomobryomorpha</taxon>
        <taxon>Isotomoidea</taxon>
        <taxon>Isotomidae</taxon>
        <taxon>Proisotominae</taxon>
        <taxon>Folsomia</taxon>
    </lineage>
</organism>
<evidence type="ECO:0000256" key="1">
    <source>
        <dbReference type="SAM" id="MobiDB-lite"/>
    </source>
</evidence>
<dbReference type="PANTHER" id="PTHR34153">
    <property type="entry name" value="SI:CH211-262H13.3-RELATED-RELATED"/>
    <property type="match status" value="1"/>
</dbReference>
<dbReference type="PANTHER" id="PTHR34153:SF2">
    <property type="entry name" value="SI:CH211-262H13.3-RELATED"/>
    <property type="match status" value="1"/>
</dbReference>
<sequence length="360" mass="40014">MEKPVLIVKFDDESIGITLEDWTFKKQDKLFTYWPPYWRISTKLRTAIERREEVNSATWESFSISIMKTFATYTDARAKLSLAEEQSDLSSGPEPIKRRKNAVQKRRLSNQSSSGSEEELSTPVKIKKTRSTSIPTAATMPKLILVGEAEETGANISASLNQENLTERYSAGSSTLTTMSQQNPRALLLNGSPTGIFSQELRTPPRSCPPLQRNAIIPRRGFESMVIEKLDFLAAALTQLTNTVNMMANQRESRLVTTNGTEYLIPILTHEDFENLEKILANSEKKTAFVDILAAVGGNSGSQATYRILASLMTDELANLYSYAGQKGKVAFNSFKCIKSSVCNAVRQIPQAHGTNDKLI</sequence>
<accession>A0A226CYN2</accession>
<name>A0A226CYN2_FOLCA</name>
<feature type="compositionally biased region" description="Basic residues" evidence="1">
    <location>
        <begin position="97"/>
        <end position="108"/>
    </location>
</feature>
<dbReference type="EMBL" id="LNIX01000055">
    <property type="protein sequence ID" value="OXA37587.1"/>
    <property type="molecule type" value="Genomic_DNA"/>
</dbReference>
<evidence type="ECO:0000259" key="2">
    <source>
        <dbReference type="Pfam" id="PF16064"/>
    </source>
</evidence>